<feature type="region of interest" description="Disordered" evidence="1">
    <location>
        <begin position="120"/>
        <end position="140"/>
    </location>
</feature>
<feature type="region of interest" description="Disordered" evidence="1">
    <location>
        <begin position="331"/>
        <end position="401"/>
    </location>
</feature>
<feature type="region of interest" description="Disordered" evidence="1">
    <location>
        <begin position="720"/>
        <end position="744"/>
    </location>
</feature>
<comment type="caution">
    <text evidence="2">The sequence shown here is derived from an EMBL/GenBank/DDBJ whole genome shotgun (WGS) entry which is preliminary data.</text>
</comment>
<evidence type="ECO:0000256" key="1">
    <source>
        <dbReference type="SAM" id="MobiDB-lite"/>
    </source>
</evidence>
<keyword evidence="3" id="KW-1185">Reference proteome</keyword>
<dbReference type="AlphaFoldDB" id="A0A9N8EL05"/>
<feature type="region of interest" description="Disordered" evidence="1">
    <location>
        <begin position="237"/>
        <end position="257"/>
    </location>
</feature>
<feature type="region of interest" description="Disordered" evidence="1">
    <location>
        <begin position="277"/>
        <end position="319"/>
    </location>
</feature>
<feature type="region of interest" description="Disordered" evidence="1">
    <location>
        <begin position="650"/>
        <end position="684"/>
    </location>
</feature>
<feature type="region of interest" description="Disordered" evidence="1">
    <location>
        <begin position="899"/>
        <end position="941"/>
    </location>
</feature>
<feature type="compositionally biased region" description="Low complexity" evidence="1">
    <location>
        <begin position="373"/>
        <end position="388"/>
    </location>
</feature>
<feature type="region of interest" description="Disordered" evidence="1">
    <location>
        <begin position="965"/>
        <end position="1110"/>
    </location>
</feature>
<protein>
    <submittedName>
        <fullName evidence="2">Inherit from KOG: Notch ligand involved in the mediation of Notch signaling By similarity</fullName>
    </submittedName>
</protein>
<feature type="compositionally biased region" description="Pro residues" evidence="1">
    <location>
        <begin position="995"/>
        <end position="1008"/>
    </location>
</feature>
<feature type="compositionally biased region" description="Basic and acidic residues" evidence="1">
    <location>
        <begin position="338"/>
        <end position="348"/>
    </location>
</feature>
<feature type="compositionally biased region" description="Acidic residues" evidence="1">
    <location>
        <begin position="32"/>
        <end position="45"/>
    </location>
</feature>
<feature type="compositionally biased region" description="Low complexity" evidence="1">
    <location>
        <begin position="349"/>
        <end position="362"/>
    </location>
</feature>
<organism evidence="2 3">
    <name type="scientific">Seminavis robusta</name>
    <dbReference type="NCBI Taxonomy" id="568900"/>
    <lineage>
        <taxon>Eukaryota</taxon>
        <taxon>Sar</taxon>
        <taxon>Stramenopiles</taxon>
        <taxon>Ochrophyta</taxon>
        <taxon>Bacillariophyta</taxon>
        <taxon>Bacillariophyceae</taxon>
        <taxon>Bacillariophycidae</taxon>
        <taxon>Naviculales</taxon>
        <taxon>Naviculaceae</taxon>
        <taxon>Seminavis</taxon>
    </lineage>
</organism>
<reference evidence="2" key="1">
    <citation type="submission" date="2020-06" db="EMBL/GenBank/DDBJ databases">
        <authorList>
            <consortium name="Plant Systems Biology data submission"/>
        </authorList>
    </citation>
    <scope>NUCLEOTIDE SEQUENCE</scope>
    <source>
        <strain evidence="2">D6</strain>
    </source>
</reference>
<feature type="compositionally biased region" description="Basic and acidic residues" evidence="1">
    <location>
        <begin position="65"/>
        <end position="102"/>
    </location>
</feature>
<dbReference type="EMBL" id="CAICTM010001256">
    <property type="protein sequence ID" value="CAB9522009.1"/>
    <property type="molecule type" value="Genomic_DNA"/>
</dbReference>
<evidence type="ECO:0000313" key="3">
    <source>
        <dbReference type="Proteomes" id="UP001153069"/>
    </source>
</evidence>
<dbReference type="InterPro" id="IPR052293">
    <property type="entry name" value="SRRP"/>
</dbReference>
<sequence length="1110" mass="123367">MPTQLSRQETPAAKDLDPLTKKASAAPTDSAVIEEGEEEEEDSESGDAPGEPKDSLLDDDNEAEAQLRLRESLAMADEERRRLEAEAKAEQERLEEESVKAEEERLRLELLALAKMEEERLQREANSKLEQERLEEEHRNEAERLRLEAVAKAEQEQLRREEEAKADENRLRLEVEAKAEHDRVANEKRRLAEEERLKFVEEERQKEAERKRLQEEAKSELREAAALASIAVAKSTAQASVPAPGKNPKEVQEPDASVVGRVVDNGLDDSAKVRFATDVDGPQAQDVAAQVSQPLTGVHDDEQLSEGQFRPRQTKSTTDQKAVAGLLAMEATASSLKPTERTQPDAKPSRLNSSQSDLKSSSVPMKGTFGAHALRPTTTLTTRSSYRSAAEESGDPPKNEFQQIKLKRKSTKTTEIYIKETQLEFAELVAGALNRRRSNNDSSLEALRHMDDLKQEVAVLQEEEDSTLWAINRLRRELLDMFNQGSPMQEEYLLKWIMPLHRERDPKTGRLIMNADQVALLQSFTTSEELSMVAGLGMVRSVLQSNFKAMNGSQCLQDIHDYATFRLGKKSKRAPQNPWDLLADLFETAQKDDSTEDIHQRVCNALVQWVVREILGSTTDEVTSRSCFHAIFLIASLKLELQRLAPKALEPPKSAGNEIDADDDRSIIEIEPPTPTPKRAATPKRLVSPRNPYVEKLLQSDAFNENSGPSAAFRSNEVISEGSTDHASQSAAVDSSVDEKEKAMKEAMLVRDASVKEMKLKEKEKEERIPESELPKPVQDSHRVIRTILGPNHPHINVGDCFEAIRMYAALILKWKEIQDRREQLLAAGAAGAAAGSAEHGDMLMIESKPTFEEEKLKALEERIISPTMQPPVPQIEIGNVSPAVVVEEGDMKQAAAARMEKKRRKKKKKKRKESDLVLSPLTPDADDKLKDGAAEGDVGASAAAKKLDLDSLMVDTAQDVMAEVAANTPTTSTPKRDAAVAKAPAPPRTTAVEEPPPGSPPGSPPMTPSRAELQNRVQTQTQKAIEASEMQPKMRSTFMDRLRRVKLTPTSGGSRKDKDKKKKKKYRHSTGTMQTNDRSGDNNNDDDSFAGGPPRIRRKSLLSKVFGSK</sequence>
<dbReference type="PANTHER" id="PTHR12239">
    <property type="entry name" value="PROTEIN CBG20215-RELATED"/>
    <property type="match status" value="1"/>
</dbReference>
<name>A0A9N8EL05_9STRA</name>
<gene>
    <name evidence="2" type="ORF">SEMRO_1258_G256860.1</name>
</gene>
<feature type="region of interest" description="Disordered" evidence="1">
    <location>
        <begin position="1"/>
        <end position="102"/>
    </location>
</feature>
<dbReference type="Proteomes" id="UP001153069">
    <property type="component" value="Unassembled WGS sequence"/>
</dbReference>
<feature type="compositionally biased region" description="Basic residues" evidence="1">
    <location>
        <begin position="1059"/>
        <end position="1069"/>
    </location>
</feature>
<feature type="region of interest" description="Disordered" evidence="1">
    <location>
        <begin position="758"/>
        <end position="778"/>
    </location>
</feature>
<feature type="compositionally biased region" description="Basic residues" evidence="1">
    <location>
        <begin position="901"/>
        <end position="912"/>
    </location>
</feature>
<dbReference type="PANTHER" id="PTHR12239:SF41">
    <property type="entry name" value="MEMBRANE ASSOCIATED PROTEIN, PUTATIVE-RELATED"/>
    <property type="match status" value="1"/>
</dbReference>
<evidence type="ECO:0000313" key="2">
    <source>
        <dbReference type="EMBL" id="CAB9522009.1"/>
    </source>
</evidence>
<proteinExistence type="predicted"/>
<accession>A0A9N8EL05</accession>